<protein>
    <submittedName>
        <fullName evidence="1">Uncharacterized protein</fullName>
    </submittedName>
</protein>
<dbReference type="Gramene" id="EOY02406">
    <property type="protein sequence ID" value="EOY02406"/>
    <property type="gene ID" value="TCM_016890"/>
</dbReference>
<evidence type="ECO:0000313" key="2">
    <source>
        <dbReference type="Proteomes" id="UP000026915"/>
    </source>
</evidence>
<sequence>MYCLSSMNDMTVPCQGFGGSKYHSHHYNLQDRFLMDRVPSACTQFSLRTHILTKTYSHQATENETNP</sequence>
<gene>
    <name evidence="1" type="ORF">TCM_016890</name>
</gene>
<dbReference type="InParanoid" id="A0A061EBU8"/>
<dbReference type="EMBL" id="CM001882">
    <property type="protein sequence ID" value="EOY02406.1"/>
    <property type="molecule type" value="Genomic_DNA"/>
</dbReference>
<keyword evidence="2" id="KW-1185">Reference proteome</keyword>
<reference evidence="1 2" key="1">
    <citation type="journal article" date="2013" name="Genome Biol.">
        <title>The genome sequence of the most widely cultivated cacao type and its use to identify candidate genes regulating pod color.</title>
        <authorList>
            <person name="Motamayor J.C."/>
            <person name="Mockaitis K."/>
            <person name="Schmutz J."/>
            <person name="Haiminen N."/>
            <person name="Iii D.L."/>
            <person name="Cornejo O."/>
            <person name="Findley S.D."/>
            <person name="Zheng P."/>
            <person name="Utro F."/>
            <person name="Royaert S."/>
            <person name="Saski C."/>
            <person name="Jenkins J."/>
            <person name="Podicheti R."/>
            <person name="Zhao M."/>
            <person name="Scheffler B.E."/>
            <person name="Stack J.C."/>
            <person name="Feltus F.A."/>
            <person name="Mustiga G.M."/>
            <person name="Amores F."/>
            <person name="Phillips W."/>
            <person name="Marelli J.P."/>
            <person name="May G.D."/>
            <person name="Shapiro H."/>
            <person name="Ma J."/>
            <person name="Bustamante C.D."/>
            <person name="Schnell R.J."/>
            <person name="Main D."/>
            <person name="Gilbert D."/>
            <person name="Parida L."/>
            <person name="Kuhn D.N."/>
        </authorList>
    </citation>
    <scope>NUCLEOTIDE SEQUENCE [LARGE SCALE GENOMIC DNA]</scope>
    <source>
        <strain evidence="2">cv. Matina 1-6</strain>
    </source>
</reference>
<dbReference type="AlphaFoldDB" id="A0A061EBU8"/>
<dbReference type="HOGENOM" id="CLU_2817605_0_0_1"/>
<dbReference type="Proteomes" id="UP000026915">
    <property type="component" value="Chromosome 4"/>
</dbReference>
<organism evidence="1 2">
    <name type="scientific">Theobroma cacao</name>
    <name type="common">Cacao</name>
    <name type="synonym">Cocoa</name>
    <dbReference type="NCBI Taxonomy" id="3641"/>
    <lineage>
        <taxon>Eukaryota</taxon>
        <taxon>Viridiplantae</taxon>
        <taxon>Streptophyta</taxon>
        <taxon>Embryophyta</taxon>
        <taxon>Tracheophyta</taxon>
        <taxon>Spermatophyta</taxon>
        <taxon>Magnoliopsida</taxon>
        <taxon>eudicotyledons</taxon>
        <taxon>Gunneridae</taxon>
        <taxon>Pentapetalae</taxon>
        <taxon>rosids</taxon>
        <taxon>malvids</taxon>
        <taxon>Malvales</taxon>
        <taxon>Malvaceae</taxon>
        <taxon>Byttnerioideae</taxon>
        <taxon>Theobroma</taxon>
    </lineage>
</organism>
<proteinExistence type="predicted"/>
<accession>A0A061EBU8</accession>
<evidence type="ECO:0000313" key="1">
    <source>
        <dbReference type="EMBL" id="EOY02406.1"/>
    </source>
</evidence>
<name>A0A061EBU8_THECC</name>